<dbReference type="Proteomes" id="UP000461730">
    <property type="component" value="Unassembled WGS sequence"/>
</dbReference>
<evidence type="ECO:0000256" key="1">
    <source>
        <dbReference type="SAM" id="MobiDB-lite"/>
    </source>
</evidence>
<proteinExistence type="predicted"/>
<organism evidence="4 5">
    <name type="scientific">Chitinophaga tropicalis</name>
    <dbReference type="NCBI Taxonomy" id="2683588"/>
    <lineage>
        <taxon>Bacteria</taxon>
        <taxon>Pseudomonadati</taxon>
        <taxon>Bacteroidota</taxon>
        <taxon>Chitinophagia</taxon>
        <taxon>Chitinophagales</taxon>
        <taxon>Chitinophagaceae</taxon>
        <taxon>Chitinophaga</taxon>
    </lineage>
</organism>
<feature type="transmembrane region" description="Helical" evidence="2">
    <location>
        <begin position="82"/>
        <end position="100"/>
    </location>
</feature>
<keyword evidence="2" id="KW-0472">Membrane</keyword>
<dbReference type="AlphaFoldDB" id="A0A7K1UAJ4"/>
<feature type="transmembrane region" description="Helical" evidence="2">
    <location>
        <begin position="221"/>
        <end position="240"/>
    </location>
</feature>
<feature type="chain" id="PRO_5029861880" evidence="3">
    <location>
        <begin position="19"/>
        <end position="323"/>
    </location>
</feature>
<accession>A0A7K1UAJ4</accession>
<gene>
    <name evidence="4" type="ORF">GO493_23730</name>
</gene>
<dbReference type="RefSeq" id="WP_157308723.1">
    <property type="nucleotide sequence ID" value="NZ_WRXN01000012.1"/>
</dbReference>
<comment type="caution">
    <text evidence="4">The sequence shown here is derived from an EMBL/GenBank/DDBJ whole genome shotgun (WGS) entry which is preliminary data.</text>
</comment>
<feature type="signal peptide" evidence="3">
    <location>
        <begin position="1"/>
        <end position="18"/>
    </location>
</feature>
<keyword evidence="2" id="KW-1133">Transmembrane helix</keyword>
<keyword evidence="5" id="KW-1185">Reference proteome</keyword>
<feature type="transmembrane region" description="Helical" evidence="2">
    <location>
        <begin position="155"/>
        <end position="177"/>
    </location>
</feature>
<feature type="region of interest" description="Disordered" evidence="1">
    <location>
        <begin position="28"/>
        <end position="48"/>
    </location>
</feature>
<keyword evidence="3" id="KW-0732">Signal</keyword>
<feature type="compositionally biased region" description="Basic and acidic residues" evidence="1">
    <location>
        <begin position="38"/>
        <end position="48"/>
    </location>
</feature>
<feature type="transmembrane region" description="Helical" evidence="2">
    <location>
        <begin position="132"/>
        <end position="149"/>
    </location>
</feature>
<reference evidence="4 5" key="1">
    <citation type="submission" date="2019-12" db="EMBL/GenBank/DDBJ databases">
        <title>Chitinophaga sp. strain ysch24 (GDMCC 1.1355), whole genome shotgun sequence.</title>
        <authorList>
            <person name="Zhang X."/>
        </authorList>
    </citation>
    <scope>NUCLEOTIDE SEQUENCE [LARGE SCALE GENOMIC DNA]</scope>
    <source>
        <strain evidence="5">ysch24</strain>
    </source>
</reference>
<dbReference type="EMBL" id="WRXN01000012">
    <property type="protein sequence ID" value="MVT11300.1"/>
    <property type="molecule type" value="Genomic_DNA"/>
</dbReference>
<name>A0A7K1UAJ4_9BACT</name>
<keyword evidence="2" id="KW-0812">Transmembrane</keyword>
<evidence type="ECO:0000313" key="4">
    <source>
        <dbReference type="EMBL" id="MVT11300.1"/>
    </source>
</evidence>
<evidence type="ECO:0000313" key="5">
    <source>
        <dbReference type="Proteomes" id="UP000461730"/>
    </source>
</evidence>
<evidence type="ECO:0000256" key="2">
    <source>
        <dbReference type="SAM" id="Phobius"/>
    </source>
</evidence>
<sequence>MKYALVILMLFFSGRVFADNLAQDSTTKAATDSTTNKKMKDTTNKKTDTTAQKASTALLKTLKAQQEHTKKLYENKAASPRWGLIIGFLLVAGPGLWLLFRTPLCRDLSYDPQTSALRPEKERPFSYAKVQLLWWTSIILSCFLAFYIYTGILPAFTSTIAILLGGGLAVALFGKVIDNSQTEANKDAVPVRHQDVGPAKGLLIDILSDDGGISIHRFQSIVFTIIFGIAFVVAFIKNIHNELFPFLDFEDWQLTLMGISASAYLGFKMNENNAGTKTGREVEAVKNSKGNTTTRGITNESKAGQESAAFLEMKEDLERKGLV</sequence>
<protein>
    <submittedName>
        <fullName evidence="4">Uncharacterized protein</fullName>
    </submittedName>
</protein>
<evidence type="ECO:0000256" key="3">
    <source>
        <dbReference type="SAM" id="SignalP"/>
    </source>
</evidence>